<evidence type="ECO:0000313" key="3">
    <source>
        <dbReference type="EMBL" id="MPV36166.1"/>
    </source>
</evidence>
<gene>
    <name evidence="3" type="ORF">GB881_03745</name>
</gene>
<dbReference type="RefSeq" id="WP_152195851.1">
    <property type="nucleotide sequence ID" value="NZ_VUKD01000004.1"/>
</dbReference>
<protein>
    <recommendedName>
        <fullName evidence="2">Activator of Hsp90 ATPase homologue 1/2-like C-terminal domain-containing protein</fullName>
    </recommendedName>
</protein>
<accession>A0A6N7EJ03</accession>
<evidence type="ECO:0000313" key="4">
    <source>
        <dbReference type="Proteomes" id="UP000437709"/>
    </source>
</evidence>
<feature type="domain" description="Activator of Hsp90 ATPase homologue 1/2-like C-terminal" evidence="2">
    <location>
        <begin position="24"/>
        <end position="142"/>
    </location>
</feature>
<dbReference type="Gene3D" id="3.30.530.20">
    <property type="match status" value="1"/>
</dbReference>
<organism evidence="3 4">
    <name type="scientific">Georgenia subflava</name>
    <dbReference type="NCBI Taxonomy" id="1622177"/>
    <lineage>
        <taxon>Bacteria</taxon>
        <taxon>Bacillati</taxon>
        <taxon>Actinomycetota</taxon>
        <taxon>Actinomycetes</taxon>
        <taxon>Micrococcales</taxon>
        <taxon>Bogoriellaceae</taxon>
        <taxon>Georgenia</taxon>
    </lineage>
</organism>
<dbReference type="InterPro" id="IPR023393">
    <property type="entry name" value="START-like_dom_sf"/>
</dbReference>
<evidence type="ECO:0000256" key="1">
    <source>
        <dbReference type="ARBA" id="ARBA00006817"/>
    </source>
</evidence>
<dbReference type="OrthoDB" id="268331at2"/>
<name>A0A6N7EJ03_9MICO</name>
<dbReference type="SUPFAM" id="SSF55961">
    <property type="entry name" value="Bet v1-like"/>
    <property type="match status" value="1"/>
</dbReference>
<sequence length="151" mass="16695">MDVDEDPYAPVVKVVTVPSDAGTAFAAFTTDLEKWWPFDEHSVGEVARGRVTFGTAAGEPVTEHLMGGSPETWGTLTRWEPPAVFVMTWHPARPPAMATELEVRFTETADGTRVQLRHTGWEHRQDGGTARRAYDTGWDMVLGHYVAHTTG</sequence>
<dbReference type="AlphaFoldDB" id="A0A6N7EJ03"/>
<dbReference type="Pfam" id="PF08327">
    <property type="entry name" value="AHSA1"/>
    <property type="match status" value="1"/>
</dbReference>
<comment type="similarity">
    <text evidence="1">Belongs to the AHA1 family.</text>
</comment>
<reference evidence="3 4" key="1">
    <citation type="submission" date="2019-10" db="EMBL/GenBank/DDBJ databases">
        <title>Georgenia wutianyii sp. nov. and Georgenia yuyongxinii sp. nov. isolated from plateau pika (Ochotona curzoniae) in the Qinghai-Tibet plateau of China.</title>
        <authorList>
            <person name="Tian Z."/>
        </authorList>
    </citation>
    <scope>NUCLEOTIDE SEQUENCE [LARGE SCALE GENOMIC DNA]</scope>
    <source>
        <strain evidence="3 4">JCM 19765</strain>
    </source>
</reference>
<evidence type="ECO:0000259" key="2">
    <source>
        <dbReference type="Pfam" id="PF08327"/>
    </source>
</evidence>
<dbReference type="EMBL" id="WHPC01000007">
    <property type="protein sequence ID" value="MPV36166.1"/>
    <property type="molecule type" value="Genomic_DNA"/>
</dbReference>
<dbReference type="Proteomes" id="UP000437709">
    <property type="component" value="Unassembled WGS sequence"/>
</dbReference>
<keyword evidence="4" id="KW-1185">Reference proteome</keyword>
<comment type="caution">
    <text evidence="3">The sequence shown here is derived from an EMBL/GenBank/DDBJ whole genome shotgun (WGS) entry which is preliminary data.</text>
</comment>
<dbReference type="InterPro" id="IPR013538">
    <property type="entry name" value="ASHA1/2-like_C"/>
</dbReference>
<proteinExistence type="inferred from homology"/>